<gene>
    <name evidence="2" type="ORF">EVOR1521_LOCUS26770</name>
</gene>
<keyword evidence="3" id="KW-1185">Reference proteome</keyword>
<proteinExistence type="predicted"/>
<dbReference type="InterPro" id="IPR023214">
    <property type="entry name" value="HAD_sf"/>
</dbReference>
<keyword evidence="1" id="KW-1133">Transmembrane helix</keyword>
<reference evidence="2" key="1">
    <citation type="submission" date="2023-08" db="EMBL/GenBank/DDBJ databases">
        <authorList>
            <person name="Chen Y."/>
            <person name="Shah S."/>
            <person name="Dougan E. K."/>
            <person name="Thang M."/>
            <person name="Chan C."/>
        </authorList>
    </citation>
    <scope>NUCLEOTIDE SEQUENCE</scope>
</reference>
<protein>
    <submittedName>
        <fullName evidence="2">Uncharacterized protein</fullName>
    </submittedName>
</protein>
<keyword evidence="1" id="KW-0472">Membrane</keyword>
<keyword evidence="1" id="KW-0812">Transmembrane</keyword>
<dbReference type="SUPFAM" id="SSF56784">
    <property type="entry name" value="HAD-like"/>
    <property type="match status" value="1"/>
</dbReference>
<evidence type="ECO:0000256" key="1">
    <source>
        <dbReference type="SAM" id="Phobius"/>
    </source>
</evidence>
<name>A0AA36NEN9_9DINO</name>
<dbReference type="Gene3D" id="3.40.50.1000">
    <property type="entry name" value="HAD superfamily/HAD-like"/>
    <property type="match status" value="1"/>
</dbReference>
<evidence type="ECO:0000313" key="3">
    <source>
        <dbReference type="Proteomes" id="UP001178507"/>
    </source>
</evidence>
<feature type="transmembrane region" description="Helical" evidence="1">
    <location>
        <begin position="13"/>
        <end position="31"/>
    </location>
</feature>
<sequence length="214" mass="24268">MDSWSYFQASWDLAPLHLIALFVLLLVVLALRRAKVEKPGAIISLRPSRVVDNDRVVIFDFDGVLTSQESCGGSVRSAAQRRRIFGGAERLELLEVFLEELSQSARLGMVSRNQRAVIQQALGPMAQFFGAELIFGREDFELAVPKSQVIETILERNCLARKDLLFIDDMFLNVSDVSQHCKVDTMHVRKCGMDIWDFEYVLTWARNAMDVRGT</sequence>
<dbReference type="AlphaFoldDB" id="A0AA36NEN9"/>
<dbReference type="Proteomes" id="UP001178507">
    <property type="component" value="Unassembled WGS sequence"/>
</dbReference>
<accession>A0AA36NEN9</accession>
<dbReference type="CDD" id="cd01427">
    <property type="entry name" value="HAD_like"/>
    <property type="match status" value="1"/>
</dbReference>
<evidence type="ECO:0000313" key="2">
    <source>
        <dbReference type="EMBL" id="CAJ1404302.1"/>
    </source>
</evidence>
<comment type="caution">
    <text evidence="2">The sequence shown here is derived from an EMBL/GenBank/DDBJ whole genome shotgun (WGS) entry which is preliminary data.</text>
</comment>
<organism evidence="2 3">
    <name type="scientific">Effrenium voratum</name>
    <dbReference type="NCBI Taxonomy" id="2562239"/>
    <lineage>
        <taxon>Eukaryota</taxon>
        <taxon>Sar</taxon>
        <taxon>Alveolata</taxon>
        <taxon>Dinophyceae</taxon>
        <taxon>Suessiales</taxon>
        <taxon>Symbiodiniaceae</taxon>
        <taxon>Effrenium</taxon>
    </lineage>
</organism>
<dbReference type="EMBL" id="CAUJNA010003534">
    <property type="protein sequence ID" value="CAJ1404302.1"/>
    <property type="molecule type" value="Genomic_DNA"/>
</dbReference>
<dbReference type="InterPro" id="IPR036412">
    <property type="entry name" value="HAD-like_sf"/>
</dbReference>